<protein>
    <submittedName>
        <fullName evidence="2">Uncharacterized protein</fullName>
    </submittedName>
</protein>
<feature type="compositionally biased region" description="Basic and acidic residues" evidence="1">
    <location>
        <begin position="9"/>
        <end position="18"/>
    </location>
</feature>
<evidence type="ECO:0000313" key="3">
    <source>
        <dbReference type="Proteomes" id="UP001331515"/>
    </source>
</evidence>
<name>A0AAN8BWQ7_CHAGU</name>
<sequence>MENAGFRSESFDSLHHPSEDDDDEMVDIAGATLDFSATEDDPPLGSGNRDGFQSGSRDGVGRGRGLNLGLTIYSKHLWLQTQLLVLLDFIPPH</sequence>
<gene>
    <name evidence="2" type="ORF">CgunFtcFv8_006159</name>
</gene>
<dbReference type="EMBL" id="JAURVH010001535">
    <property type="protein sequence ID" value="KAK5893270.1"/>
    <property type="molecule type" value="Genomic_DNA"/>
</dbReference>
<accession>A0AAN8BWQ7</accession>
<evidence type="ECO:0000256" key="1">
    <source>
        <dbReference type="SAM" id="MobiDB-lite"/>
    </source>
</evidence>
<comment type="caution">
    <text evidence="2">The sequence shown here is derived from an EMBL/GenBank/DDBJ whole genome shotgun (WGS) entry which is preliminary data.</text>
</comment>
<keyword evidence="3" id="KW-1185">Reference proteome</keyword>
<reference evidence="2 3" key="1">
    <citation type="journal article" date="2023" name="Mol. Biol. Evol.">
        <title>Genomics of Secondarily Temperate Adaptation in the Only Non-Antarctic Icefish.</title>
        <authorList>
            <person name="Rivera-Colon A.G."/>
            <person name="Rayamajhi N."/>
            <person name="Minhas B.F."/>
            <person name="Madrigal G."/>
            <person name="Bilyk K.T."/>
            <person name="Yoon V."/>
            <person name="Hune M."/>
            <person name="Gregory S."/>
            <person name="Cheng C.H.C."/>
            <person name="Catchen J.M."/>
        </authorList>
    </citation>
    <scope>NUCLEOTIDE SEQUENCE [LARGE SCALE GENOMIC DNA]</scope>
    <source>
        <tissue evidence="2">White muscle</tissue>
    </source>
</reference>
<dbReference type="AlphaFoldDB" id="A0AAN8BWQ7"/>
<dbReference type="Proteomes" id="UP001331515">
    <property type="component" value="Unassembled WGS sequence"/>
</dbReference>
<feature type="region of interest" description="Disordered" evidence="1">
    <location>
        <begin position="1"/>
        <end position="61"/>
    </location>
</feature>
<organism evidence="2 3">
    <name type="scientific">Champsocephalus gunnari</name>
    <name type="common">Mackerel icefish</name>
    <dbReference type="NCBI Taxonomy" id="52237"/>
    <lineage>
        <taxon>Eukaryota</taxon>
        <taxon>Metazoa</taxon>
        <taxon>Chordata</taxon>
        <taxon>Craniata</taxon>
        <taxon>Vertebrata</taxon>
        <taxon>Euteleostomi</taxon>
        <taxon>Actinopterygii</taxon>
        <taxon>Neopterygii</taxon>
        <taxon>Teleostei</taxon>
        <taxon>Neoteleostei</taxon>
        <taxon>Acanthomorphata</taxon>
        <taxon>Eupercaria</taxon>
        <taxon>Perciformes</taxon>
        <taxon>Notothenioidei</taxon>
        <taxon>Channichthyidae</taxon>
        <taxon>Champsocephalus</taxon>
    </lineage>
</organism>
<evidence type="ECO:0000313" key="2">
    <source>
        <dbReference type="EMBL" id="KAK5893270.1"/>
    </source>
</evidence>
<proteinExistence type="predicted"/>